<dbReference type="Proteomes" id="UP000240974">
    <property type="component" value="Unassembled WGS sequence"/>
</dbReference>
<protein>
    <recommendedName>
        <fullName evidence="1">TOD1/MUCI70 glycosyltransferase-like domain-containing protein</fullName>
    </recommendedName>
</protein>
<sequence length="300" mass="35691">MIEKYQEKKLELMNKERIDLENSKEFILGRKLFKIINILKNRDIKKLKKIITNNIHSNKVKVDYKENNDCEYNDMIGDVKIAVYTSVIGNYDKINDNFIKYPKCDYFIISEKRRNTKNWKWIDIKEFYNSSSPINMNRFAKMKPSTFFKEKGYDYSIYIDGNIDIISNISCFINQINSATGLAFHHHNSRNCIYDEANSCIAIKKGNKDEIVKFIKKLNYEKFPKNYGLFECNVIVSDLNNDNSKRILDAWWNEFLNTDVKRDQLIFPYVLWKLGYKFNNVGYLGNNVYKNYKLHINSHT</sequence>
<organism evidence="2 3">
    <name type="scientific">Faecalibacillus intestinalis</name>
    <dbReference type="NCBI Taxonomy" id="1982626"/>
    <lineage>
        <taxon>Bacteria</taxon>
        <taxon>Bacillati</taxon>
        <taxon>Bacillota</taxon>
        <taxon>Erysipelotrichia</taxon>
        <taxon>Erysipelotrichales</taxon>
        <taxon>Coprobacillaceae</taxon>
        <taxon>Faecalibacillus</taxon>
    </lineage>
</organism>
<feature type="domain" description="TOD1/MUCI70 glycosyltransferase-like" evidence="1">
    <location>
        <begin position="138"/>
        <end position="276"/>
    </location>
</feature>
<dbReference type="InterPro" id="IPR048354">
    <property type="entry name" value="TOD1_MUCI70_glycTrfase_dom"/>
</dbReference>
<evidence type="ECO:0000313" key="3">
    <source>
        <dbReference type="Proteomes" id="UP000240974"/>
    </source>
</evidence>
<proteinExistence type="predicted"/>
<keyword evidence="3" id="KW-1185">Reference proteome</keyword>
<name>A0A2T3FZ96_9FIRM</name>
<comment type="caution">
    <text evidence="2">The sequence shown here is derived from an EMBL/GenBank/DDBJ whole genome shotgun (WGS) entry which is preliminary data.</text>
</comment>
<evidence type="ECO:0000313" key="2">
    <source>
        <dbReference type="EMBL" id="PST40501.1"/>
    </source>
</evidence>
<dbReference type="EMBL" id="PYLQ01000011">
    <property type="protein sequence ID" value="PST40501.1"/>
    <property type="molecule type" value="Genomic_DNA"/>
</dbReference>
<evidence type="ECO:0000259" key="1">
    <source>
        <dbReference type="Pfam" id="PF04765"/>
    </source>
</evidence>
<accession>A0A2T3FZ96</accession>
<dbReference type="AlphaFoldDB" id="A0A2T3FZ96"/>
<gene>
    <name evidence="2" type="ORF">C7U54_08805</name>
</gene>
<dbReference type="RefSeq" id="WP_162297507.1">
    <property type="nucleotide sequence ID" value="NZ_PYLQ01000011.1"/>
</dbReference>
<reference evidence="2 3" key="1">
    <citation type="journal article" date="2019" name="Int. J. Syst. Evol. Microbiol.">
        <title>Faecalibacillus intestinalis gen. nov., sp. nov. and Faecalibacillus faecis sp. nov., isolated from human faeces.</title>
        <authorList>
            <person name="Seo B."/>
            <person name="Jeon K."/>
            <person name="Baek I."/>
            <person name="Lee Y.M."/>
            <person name="Baek K."/>
            <person name="Ko G."/>
        </authorList>
    </citation>
    <scope>NUCLEOTIDE SEQUENCE [LARGE SCALE GENOMIC DNA]</scope>
    <source>
        <strain evidence="2 3">SNUG30099</strain>
    </source>
</reference>
<dbReference type="Pfam" id="PF04765">
    <property type="entry name" value="TOD1_MUCI70"/>
    <property type="match status" value="1"/>
</dbReference>